<dbReference type="Pfam" id="PF15029">
    <property type="entry name" value="TMEM174"/>
    <property type="match status" value="1"/>
</dbReference>
<dbReference type="OMA" id="YYTIYPP"/>
<dbReference type="STRING" id="28743.ENSCVAP00000019954"/>
<keyword evidence="4" id="KW-1185">Reference proteome</keyword>
<dbReference type="PANTHER" id="PTHR31020:SF1">
    <property type="entry name" value="TRANSMEMBRANE PROTEIN 174"/>
    <property type="match status" value="1"/>
</dbReference>
<keyword evidence="2" id="KW-0472">Membrane</keyword>
<organism evidence="3 4">
    <name type="scientific">Cyprinodon variegatus</name>
    <name type="common">Sheepshead minnow</name>
    <dbReference type="NCBI Taxonomy" id="28743"/>
    <lineage>
        <taxon>Eukaryota</taxon>
        <taxon>Metazoa</taxon>
        <taxon>Chordata</taxon>
        <taxon>Craniata</taxon>
        <taxon>Vertebrata</taxon>
        <taxon>Euteleostomi</taxon>
        <taxon>Actinopterygii</taxon>
        <taxon>Neopterygii</taxon>
        <taxon>Teleostei</taxon>
        <taxon>Neoteleostei</taxon>
        <taxon>Acanthomorphata</taxon>
        <taxon>Ovalentaria</taxon>
        <taxon>Atherinomorphae</taxon>
        <taxon>Cyprinodontiformes</taxon>
        <taxon>Cyprinodontidae</taxon>
        <taxon>Cyprinodon</taxon>
    </lineage>
</organism>
<dbReference type="CTD" id="134288"/>
<protein>
    <submittedName>
        <fullName evidence="3">Transmembrane protein 174</fullName>
    </submittedName>
</protein>
<feature type="region of interest" description="Disordered" evidence="1">
    <location>
        <begin position="184"/>
        <end position="213"/>
    </location>
</feature>
<dbReference type="Proteomes" id="UP000265020">
    <property type="component" value="Unassembled WGS sequence"/>
</dbReference>
<dbReference type="RefSeq" id="XP_015243853.1">
    <property type="nucleotide sequence ID" value="XM_015388367.1"/>
</dbReference>
<feature type="compositionally biased region" description="Basic and acidic residues" evidence="1">
    <location>
        <begin position="200"/>
        <end position="211"/>
    </location>
</feature>
<dbReference type="GeneID" id="107093361"/>
<dbReference type="PANTHER" id="PTHR31020">
    <property type="entry name" value="TRANSMEMBRANE PROTEIN 174"/>
    <property type="match status" value="1"/>
</dbReference>
<reference evidence="3" key="1">
    <citation type="submission" date="2025-08" db="UniProtKB">
        <authorList>
            <consortium name="Ensembl"/>
        </authorList>
    </citation>
    <scope>IDENTIFICATION</scope>
</reference>
<proteinExistence type="predicted"/>
<feature type="transmembrane region" description="Helical" evidence="2">
    <location>
        <begin position="30"/>
        <end position="51"/>
    </location>
</feature>
<reference evidence="3" key="2">
    <citation type="submission" date="2025-09" db="UniProtKB">
        <authorList>
            <consortium name="Ensembl"/>
        </authorList>
    </citation>
    <scope>IDENTIFICATION</scope>
</reference>
<dbReference type="Ensembl" id="ENSCVAT00000015585.1">
    <property type="protein sequence ID" value="ENSCVAP00000019954.1"/>
    <property type="gene ID" value="ENSCVAG00000001012.1"/>
</dbReference>
<accession>A0A3Q2DMI0</accession>
<feature type="region of interest" description="Disordered" evidence="1">
    <location>
        <begin position="1"/>
        <end position="20"/>
    </location>
</feature>
<feature type="transmembrane region" description="Helical" evidence="2">
    <location>
        <begin position="63"/>
        <end position="87"/>
    </location>
</feature>
<keyword evidence="2" id="KW-0812">Transmembrane</keyword>
<evidence type="ECO:0000313" key="4">
    <source>
        <dbReference type="Proteomes" id="UP000265020"/>
    </source>
</evidence>
<dbReference type="InterPro" id="IPR027835">
    <property type="entry name" value="TMEM174"/>
</dbReference>
<evidence type="ECO:0000256" key="2">
    <source>
        <dbReference type="SAM" id="Phobius"/>
    </source>
</evidence>
<name>A0A3Q2DMI0_CYPVA</name>
<dbReference type="KEGG" id="cvg:107093361"/>
<evidence type="ECO:0000256" key="1">
    <source>
        <dbReference type="SAM" id="MobiDB-lite"/>
    </source>
</evidence>
<dbReference type="OrthoDB" id="9931655at2759"/>
<sequence>MLGQRAVETTSTASHPHPFDSWLEGEKTGAALLLSGVFLAMVGVTFTAMGWQHFEAHQSFQWTQLLGPILISVGGTFMLTSVCKFTLVSCWPCRRQEEEVYVIPVREQNSRGHPVVVHSMNQSVMLQGNATMLCIPPAYNFVIQETQQENDPQPGCSVGGNNSALPSYEALYCLDNATLTAESSTPHCREAGQRGRVQKMKSERGRLDGKESTCCQPPAYEDIYPSSTTHNSA</sequence>
<dbReference type="GeneTree" id="ENSGT00390000004161"/>
<keyword evidence="2" id="KW-1133">Transmembrane helix</keyword>
<dbReference type="AlphaFoldDB" id="A0A3Q2DMI0"/>
<evidence type="ECO:0000313" key="3">
    <source>
        <dbReference type="Ensembl" id="ENSCVAP00000019954.1"/>
    </source>
</evidence>